<dbReference type="Pfam" id="PF01793">
    <property type="entry name" value="Glyco_transf_15"/>
    <property type="match status" value="1"/>
</dbReference>
<evidence type="ECO:0008006" key="5">
    <source>
        <dbReference type="Google" id="ProtNLM"/>
    </source>
</evidence>
<sequence length="165" mass="19192">MHGLHPRRTRMLESLIEKNFKWYQQCMMLDIEVLRLDWFRSETYQDLFRYMDSTGGFWLHRWGNNPFRTFAVAVLLNDTDVRSMTLPYAHQDSCSCGAGAPPCRLREGARFADSCAEGGGVRFEDLAEGLLDLQPWRGTDRQRKKFAHADIVQFVEEQLPGEMLL</sequence>
<evidence type="ECO:0000256" key="1">
    <source>
        <dbReference type="ARBA" id="ARBA00007677"/>
    </source>
</evidence>
<proteinExistence type="inferred from homology"/>
<dbReference type="InterPro" id="IPR029044">
    <property type="entry name" value="Nucleotide-diphossugar_trans"/>
</dbReference>
<dbReference type="SUPFAM" id="SSF53448">
    <property type="entry name" value="Nucleotide-diphospho-sugar transferases"/>
    <property type="match status" value="1"/>
</dbReference>
<evidence type="ECO:0000313" key="3">
    <source>
        <dbReference type="EMBL" id="CAK0800445.1"/>
    </source>
</evidence>
<name>A0ABN9Q404_9DINO</name>
<keyword evidence="4" id="KW-1185">Reference proteome</keyword>
<dbReference type="InterPro" id="IPR002685">
    <property type="entry name" value="Glyco_trans_15"/>
</dbReference>
<dbReference type="EMBL" id="CAUYUJ010002363">
    <property type="protein sequence ID" value="CAK0800445.1"/>
    <property type="molecule type" value="Genomic_DNA"/>
</dbReference>
<gene>
    <name evidence="3" type="ORF">PCOR1329_LOCUS8597</name>
</gene>
<evidence type="ECO:0000313" key="4">
    <source>
        <dbReference type="Proteomes" id="UP001189429"/>
    </source>
</evidence>
<protein>
    <recommendedName>
        <fullName evidence="5">Mannosyltransferase</fullName>
    </recommendedName>
</protein>
<organism evidence="3 4">
    <name type="scientific">Prorocentrum cordatum</name>
    <dbReference type="NCBI Taxonomy" id="2364126"/>
    <lineage>
        <taxon>Eukaryota</taxon>
        <taxon>Sar</taxon>
        <taxon>Alveolata</taxon>
        <taxon>Dinophyceae</taxon>
        <taxon>Prorocentrales</taxon>
        <taxon>Prorocentraceae</taxon>
        <taxon>Prorocentrum</taxon>
    </lineage>
</organism>
<dbReference type="Proteomes" id="UP001189429">
    <property type="component" value="Unassembled WGS sequence"/>
</dbReference>
<dbReference type="PANTHER" id="PTHR31121">
    <property type="entry name" value="ALPHA-1,2 MANNOSYLTRANSFERASE KTR1"/>
    <property type="match status" value="1"/>
</dbReference>
<keyword evidence="2" id="KW-0808">Transferase</keyword>
<comment type="similarity">
    <text evidence="1">Belongs to the glycosyltransferase 15 family.</text>
</comment>
<evidence type="ECO:0000256" key="2">
    <source>
        <dbReference type="ARBA" id="ARBA00022679"/>
    </source>
</evidence>
<reference evidence="3" key="1">
    <citation type="submission" date="2023-10" db="EMBL/GenBank/DDBJ databases">
        <authorList>
            <person name="Chen Y."/>
            <person name="Shah S."/>
            <person name="Dougan E. K."/>
            <person name="Thang M."/>
            <person name="Chan C."/>
        </authorList>
    </citation>
    <scope>NUCLEOTIDE SEQUENCE [LARGE SCALE GENOMIC DNA]</scope>
</reference>
<accession>A0ABN9Q404</accession>
<comment type="caution">
    <text evidence="3">The sequence shown here is derived from an EMBL/GenBank/DDBJ whole genome shotgun (WGS) entry which is preliminary data.</text>
</comment>
<dbReference type="PANTHER" id="PTHR31121:SF2">
    <property type="entry name" value="MANNOSYLTRANSFERASE KTR5-RELATED"/>
    <property type="match status" value="1"/>
</dbReference>
<dbReference type="Gene3D" id="3.90.550.10">
    <property type="entry name" value="Spore Coat Polysaccharide Biosynthesis Protein SpsA, Chain A"/>
    <property type="match status" value="1"/>
</dbReference>